<dbReference type="GO" id="GO:0005953">
    <property type="term" value="C:CAAX-protein geranylgeranyltransferase complex"/>
    <property type="evidence" value="ECO:0007669"/>
    <property type="project" value="TreeGrafter"/>
</dbReference>
<dbReference type="PROSITE" id="PS51147">
    <property type="entry name" value="PFTA"/>
    <property type="match status" value="5"/>
</dbReference>
<evidence type="ECO:0000256" key="5">
    <source>
        <dbReference type="ARBA" id="ARBA00022602"/>
    </source>
</evidence>
<sequence length="564" mass="63378">MPPKGKAAPKPKGTENIKPSTSSSNSTSSPAAQQPTTSTSPSGNTPTAPSTIGERSQQRFHESRPFDAARQKLGLSGLSQAEQTGWVSSQLAARSSTSTGSSRRTTPRLGPKAQRELWRHVNDASLPIRTLKNKKSAPTPADVWGTDRAGQKIAGYSIARYEERAAKRTALTALQVTSRAFREARERAKRGLVVTRDHREQPIVLVESAKDVQEEKQRRRQMAALRRELYGEMTGEFRQDPEWDGVEPIPQVEPEAALATISYPEEYAEAISYLRAVMLQKEYSPRCLRLTDHIISMNAAHYTVWLYRAANVFALQLPIPDEIDWLNGVALANLKNYQIWHHRHLLVDNYYPTLASGPPSTLSRFADSEREFLSAILAHDTKNYHVWSYRSYLVSKLGLFDAAEIAAMAALIGDDVRNNSAWSHRFFVVFSDPRQSTPGTAATDADPAVPREVVDREAQYAMDKIYLAPQNQSAWNYLRGVLVKGGRGMRSVEGFVSEFVRGLGEGEEREDVLSTHALDLLAEICKEKGERERADLCLRRLGEKWDRIRVGYWEWRRRCLDDGQ</sequence>
<accession>A0AA39XJT8</accession>
<proteinExistence type="inferred from homology"/>
<dbReference type="Proteomes" id="UP001174934">
    <property type="component" value="Unassembled WGS sequence"/>
</dbReference>
<dbReference type="EC" id="2.5.1.59" evidence="3"/>
<reference evidence="15" key="1">
    <citation type="submission" date="2023-06" db="EMBL/GenBank/DDBJ databases">
        <title>Genome-scale phylogeny and comparative genomics of the fungal order Sordariales.</title>
        <authorList>
            <consortium name="Lawrence Berkeley National Laboratory"/>
            <person name="Hensen N."/>
            <person name="Bonometti L."/>
            <person name="Westerberg I."/>
            <person name="Brannstrom I.O."/>
            <person name="Guillou S."/>
            <person name="Cros-Aarteil S."/>
            <person name="Calhoun S."/>
            <person name="Haridas S."/>
            <person name="Kuo A."/>
            <person name="Mondo S."/>
            <person name="Pangilinan J."/>
            <person name="Riley R."/>
            <person name="LaButti K."/>
            <person name="Andreopoulos B."/>
            <person name="Lipzen A."/>
            <person name="Chen C."/>
            <person name="Yanf M."/>
            <person name="Daum C."/>
            <person name="Ng V."/>
            <person name="Clum A."/>
            <person name="Steindorff A."/>
            <person name="Ohm R."/>
            <person name="Martin F."/>
            <person name="Silar P."/>
            <person name="Natvig D."/>
            <person name="Lalanne C."/>
            <person name="Gautier V."/>
            <person name="Ament-velasquez S.L."/>
            <person name="Kruys A."/>
            <person name="Hutchinson M.I."/>
            <person name="Powell A.J."/>
            <person name="Barry K."/>
            <person name="Miller A.N."/>
            <person name="Grigoriev I.V."/>
            <person name="Debuchy R."/>
            <person name="Gladieux P."/>
            <person name="Thoren M.H."/>
            <person name="Johannesson H."/>
        </authorList>
    </citation>
    <scope>NUCLEOTIDE SEQUENCE</scope>
    <source>
        <strain evidence="15">SMH3391-2</strain>
    </source>
</reference>
<evidence type="ECO:0000256" key="8">
    <source>
        <dbReference type="ARBA" id="ARBA00022842"/>
    </source>
</evidence>
<evidence type="ECO:0000256" key="1">
    <source>
        <dbReference type="ARBA" id="ARBA00001946"/>
    </source>
</evidence>
<evidence type="ECO:0000256" key="11">
    <source>
        <dbReference type="ARBA" id="ARBA00042436"/>
    </source>
</evidence>
<feature type="compositionally biased region" description="Low complexity" evidence="14">
    <location>
        <begin position="1"/>
        <end position="11"/>
    </location>
</feature>
<evidence type="ECO:0000256" key="10">
    <source>
        <dbReference type="ARBA" id="ARBA00041392"/>
    </source>
</evidence>
<evidence type="ECO:0000256" key="9">
    <source>
        <dbReference type="ARBA" id="ARBA00040965"/>
    </source>
</evidence>
<keyword evidence="6" id="KW-0808">Transferase</keyword>
<evidence type="ECO:0000256" key="12">
    <source>
        <dbReference type="ARBA" id="ARBA00043086"/>
    </source>
</evidence>
<feature type="compositionally biased region" description="Low complexity" evidence="14">
    <location>
        <begin position="20"/>
        <end position="51"/>
    </location>
</feature>
<evidence type="ECO:0000256" key="13">
    <source>
        <dbReference type="ARBA" id="ARBA00043219"/>
    </source>
</evidence>
<dbReference type="Pfam" id="PF01239">
    <property type="entry name" value="PPTA"/>
    <property type="match status" value="4"/>
</dbReference>
<organism evidence="15 16">
    <name type="scientific">Bombardia bombarda</name>
    <dbReference type="NCBI Taxonomy" id="252184"/>
    <lineage>
        <taxon>Eukaryota</taxon>
        <taxon>Fungi</taxon>
        <taxon>Dikarya</taxon>
        <taxon>Ascomycota</taxon>
        <taxon>Pezizomycotina</taxon>
        <taxon>Sordariomycetes</taxon>
        <taxon>Sordariomycetidae</taxon>
        <taxon>Sordariales</taxon>
        <taxon>Lasiosphaeriaceae</taxon>
        <taxon>Bombardia</taxon>
    </lineage>
</organism>
<evidence type="ECO:0000313" key="16">
    <source>
        <dbReference type="Proteomes" id="UP001174934"/>
    </source>
</evidence>
<feature type="compositionally biased region" description="Low complexity" evidence="14">
    <location>
        <begin position="94"/>
        <end position="108"/>
    </location>
</feature>
<feature type="compositionally biased region" description="Basic and acidic residues" evidence="14">
    <location>
        <begin position="56"/>
        <end position="69"/>
    </location>
</feature>
<comment type="similarity">
    <text evidence="2">Belongs to the protein prenyltransferase subunit alpha family.</text>
</comment>
<keyword evidence="8" id="KW-0460">Magnesium</keyword>
<comment type="cofactor">
    <cofactor evidence="1">
        <name>Mg(2+)</name>
        <dbReference type="ChEBI" id="CHEBI:18420"/>
    </cofactor>
</comment>
<evidence type="ECO:0000256" key="2">
    <source>
        <dbReference type="ARBA" id="ARBA00006734"/>
    </source>
</evidence>
<dbReference type="GO" id="GO:0005965">
    <property type="term" value="C:protein farnesyltransferase complex"/>
    <property type="evidence" value="ECO:0007669"/>
    <property type="project" value="TreeGrafter"/>
</dbReference>
<evidence type="ECO:0000256" key="14">
    <source>
        <dbReference type="SAM" id="MobiDB-lite"/>
    </source>
</evidence>
<feature type="region of interest" description="Disordered" evidence="14">
    <location>
        <begin position="86"/>
        <end position="113"/>
    </location>
</feature>
<evidence type="ECO:0000313" key="15">
    <source>
        <dbReference type="EMBL" id="KAK0635338.1"/>
    </source>
</evidence>
<name>A0AA39XJT8_9PEZI</name>
<evidence type="ECO:0000256" key="6">
    <source>
        <dbReference type="ARBA" id="ARBA00022679"/>
    </source>
</evidence>
<dbReference type="InterPro" id="IPR002088">
    <property type="entry name" value="Prenyl_trans_a"/>
</dbReference>
<feature type="region of interest" description="Disordered" evidence="14">
    <location>
        <begin position="1"/>
        <end position="69"/>
    </location>
</feature>
<dbReference type="GO" id="GO:0004662">
    <property type="term" value="F:CAAX-protein geranylgeranyltransferase activity"/>
    <property type="evidence" value="ECO:0007669"/>
    <property type="project" value="UniProtKB-EC"/>
</dbReference>
<comment type="caution">
    <text evidence="15">The sequence shown here is derived from an EMBL/GenBank/DDBJ whole genome shotgun (WGS) entry which is preliminary data.</text>
</comment>
<gene>
    <name evidence="15" type="ORF">B0T17DRAFT_485575</name>
</gene>
<dbReference type="PANTHER" id="PTHR11129:SF1">
    <property type="entry name" value="PROTEIN FARNESYLTRANSFERASE_GERANYLGERANYLTRANSFERASE TYPE-1 SUBUNIT ALPHA"/>
    <property type="match status" value="1"/>
</dbReference>
<evidence type="ECO:0000256" key="3">
    <source>
        <dbReference type="ARBA" id="ARBA00012700"/>
    </source>
</evidence>
<keyword evidence="5" id="KW-0637">Prenyltransferase</keyword>
<keyword evidence="7" id="KW-0677">Repeat</keyword>
<evidence type="ECO:0000256" key="7">
    <source>
        <dbReference type="ARBA" id="ARBA00022737"/>
    </source>
</evidence>
<evidence type="ECO:0000256" key="4">
    <source>
        <dbReference type="ARBA" id="ARBA00012702"/>
    </source>
</evidence>
<protein>
    <recommendedName>
        <fullName evidence="9">Protein farnesyltransferase/geranylgeranyltransferase type-1 subunit alpha</fullName>
        <ecNumber evidence="4">2.5.1.58</ecNumber>
        <ecNumber evidence="3">2.5.1.59</ecNumber>
    </recommendedName>
    <alternativeName>
        <fullName evidence="12">CAAX farnesyltransferase subunit alpha</fullName>
    </alternativeName>
    <alternativeName>
        <fullName evidence="11">FTase-alpha</fullName>
    </alternativeName>
    <alternativeName>
        <fullName evidence="10">Ras proteins prenyltransferase subunit alpha</fullName>
    </alternativeName>
    <alternativeName>
        <fullName evidence="13">Type I protein geranyl-geranyltransferase subunit alpha</fullName>
    </alternativeName>
</protein>
<dbReference type="EMBL" id="JAULSR010000001">
    <property type="protein sequence ID" value="KAK0635338.1"/>
    <property type="molecule type" value="Genomic_DNA"/>
</dbReference>
<dbReference type="SUPFAM" id="SSF48439">
    <property type="entry name" value="Protein prenylyltransferase"/>
    <property type="match status" value="1"/>
</dbReference>
<dbReference type="EC" id="2.5.1.58" evidence="4"/>
<dbReference type="GO" id="GO:0004660">
    <property type="term" value="F:protein farnesyltransferase activity"/>
    <property type="evidence" value="ECO:0007669"/>
    <property type="project" value="UniProtKB-EC"/>
</dbReference>
<keyword evidence="16" id="KW-1185">Reference proteome</keyword>
<dbReference type="AlphaFoldDB" id="A0AA39XJT8"/>
<dbReference type="PANTHER" id="PTHR11129">
    <property type="entry name" value="PROTEIN FARNESYLTRANSFERASE ALPHA SUBUNIT/RAB GERANYLGERANYL TRANSFERASE ALPHA SUBUNIT"/>
    <property type="match status" value="1"/>
</dbReference>
<dbReference type="Gene3D" id="1.25.40.120">
    <property type="entry name" value="Protein prenylyltransferase"/>
    <property type="match status" value="1"/>
</dbReference>